<dbReference type="Pfam" id="PF03279">
    <property type="entry name" value="Lip_A_acyltrans"/>
    <property type="match status" value="1"/>
</dbReference>
<dbReference type="EC" id="2.3.1.241" evidence="9"/>
<evidence type="ECO:0000313" key="11">
    <source>
        <dbReference type="Proteomes" id="UP000287996"/>
    </source>
</evidence>
<keyword evidence="6 9" id="KW-1133">Transmembrane helix</keyword>
<comment type="similarity">
    <text evidence="9">Belongs to the LpxL/LpxM/LpxP family.</text>
</comment>
<keyword evidence="3 9" id="KW-0808">Transferase</keyword>
<keyword evidence="7 9" id="KW-0472">Membrane</keyword>
<dbReference type="GO" id="GO:0009103">
    <property type="term" value="P:lipopolysaccharide biosynthetic process"/>
    <property type="evidence" value="ECO:0007669"/>
    <property type="project" value="UniProtKB-UniRule"/>
</dbReference>
<keyword evidence="11" id="KW-1185">Reference proteome</keyword>
<dbReference type="GO" id="GO:0005886">
    <property type="term" value="C:plasma membrane"/>
    <property type="evidence" value="ECO:0007669"/>
    <property type="project" value="UniProtKB-SubCell"/>
</dbReference>
<evidence type="ECO:0000256" key="7">
    <source>
        <dbReference type="ARBA" id="ARBA00023136"/>
    </source>
</evidence>
<comment type="caution">
    <text evidence="10">The sequence shown here is derived from an EMBL/GenBank/DDBJ whole genome shotgun (WGS) entry which is preliminary data.</text>
</comment>
<evidence type="ECO:0000256" key="4">
    <source>
        <dbReference type="ARBA" id="ARBA00022692"/>
    </source>
</evidence>
<evidence type="ECO:0000256" key="6">
    <source>
        <dbReference type="ARBA" id="ARBA00022989"/>
    </source>
</evidence>
<protein>
    <recommendedName>
        <fullName evidence="9">Lipid A biosynthesis acyltransferase</fullName>
        <ecNumber evidence="9">2.3.1.241</ecNumber>
    </recommendedName>
    <alternativeName>
        <fullName evidence="9">Kdo(2)-lipid IV(A) acyltransferase</fullName>
    </alternativeName>
</protein>
<dbReference type="PIRSF" id="PIRSF026649">
    <property type="entry name" value="MsbB"/>
    <property type="match status" value="1"/>
</dbReference>
<dbReference type="PANTHER" id="PTHR30606">
    <property type="entry name" value="LIPID A BIOSYNTHESIS LAUROYL ACYLTRANSFERASE"/>
    <property type="match status" value="1"/>
</dbReference>
<keyword evidence="5 9" id="KW-0448">Lipopolysaccharide biosynthesis</keyword>
<evidence type="ECO:0000256" key="3">
    <source>
        <dbReference type="ARBA" id="ARBA00022679"/>
    </source>
</evidence>
<keyword evidence="4 9" id="KW-0812">Transmembrane</keyword>
<gene>
    <name evidence="9" type="primary">lpxL</name>
    <name evidence="10" type="ORF">CWI84_11250</name>
</gene>
<feature type="transmembrane region" description="Helical" evidence="9">
    <location>
        <begin position="21"/>
        <end position="39"/>
    </location>
</feature>
<comment type="pathway">
    <text evidence="9">Glycolipid biosynthesis; KDO(2)-lipid A biosynthesis; KDO(2)-lipid A from CMP-3-deoxy-D-manno-octulosonate and lipid IV(A): step 3/4.</text>
</comment>
<keyword evidence="2 9" id="KW-0997">Cell inner membrane</keyword>
<dbReference type="UniPathway" id="UPA00030"/>
<evidence type="ECO:0000256" key="2">
    <source>
        <dbReference type="ARBA" id="ARBA00022519"/>
    </source>
</evidence>
<comment type="pathway">
    <text evidence="9">Bacterial outer membrane biogenesis; lipopolysaccharide biosynthesis.</text>
</comment>
<dbReference type="RefSeq" id="WP_126842683.1">
    <property type="nucleotide sequence ID" value="NZ_PIQH01000012.1"/>
</dbReference>
<accession>A0A432ZI22</accession>
<dbReference type="InterPro" id="IPR011920">
    <property type="entry name" value="Lipid_A_LpxL_LpxP"/>
</dbReference>
<dbReference type="AlphaFoldDB" id="A0A432ZI22"/>
<dbReference type="UniPathway" id="UPA00360">
    <property type="reaction ID" value="UER00485"/>
</dbReference>
<evidence type="ECO:0000313" key="10">
    <source>
        <dbReference type="EMBL" id="RUO76922.1"/>
    </source>
</evidence>
<reference evidence="10 11" key="1">
    <citation type="journal article" date="2011" name="Front. Microbiol.">
        <title>Genomic signatures of strain selection and enhancement in Bacillus atrophaeus var. globigii, a historical biowarfare simulant.</title>
        <authorList>
            <person name="Gibbons H.S."/>
            <person name="Broomall S.M."/>
            <person name="McNew L.A."/>
            <person name="Daligault H."/>
            <person name="Chapman C."/>
            <person name="Bruce D."/>
            <person name="Karavis M."/>
            <person name="Krepps M."/>
            <person name="McGregor P.A."/>
            <person name="Hong C."/>
            <person name="Park K.H."/>
            <person name="Akmal A."/>
            <person name="Feldman A."/>
            <person name="Lin J.S."/>
            <person name="Chang W.E."/>
            <person name="Higgs B.W."/>
            <person name="Demirev P."/>
            <person name="Lindquist J."/>
            <person name="Liem A."/>
            <person name="Fochler E."/>
            <person name="Read T.D."/>
            <person name="Tapia R."/>
            <person name="Johnson S."/>
            <person name="Bishop-Lilly K.A."/>
            <person name="Detter C."/>
            <person name="Han C."/>
            <person name="Sozhamannan S."/>
            <person name="Rosenzweig C.N."/>
            <person name="Skowronski E.W."/>
        </authorList>
    </citation>
    <scope>NUCLEOTIDE SEQUENCE [LARGE SCALE GENOMIC DNA]</scope>
    <source>
        <strain evidence="10 11">CC-PW-9</strain>
    </source>
</reference>
<organism evidence="10 11">
    <name type="scientific">Idiomarina tyrosinivorans</name>
    <dbReference type="NCBI Taxonomy" id="1445662"/>
    <lineage>
        <taxon>Bacteria</taxon>
        <taxon>Pseudomonadati</taxon>
        <taxon>Pseudomonadota</taxon>
        <taxon>Gammaproteobacteria</taxon>
        <taxon>Alteromonadales</taxon>
        <taxon>Idiomarinaceae</taxon>
        <taxon>Idiomarina</taxon>
    </lineage>
</organism>
<dbReference type="NCBIfam" id="TIGR02207">
    <property type="entry name" value="lipid_A_htrB"/>
    <property type="match status" value="1"/>
</dbReference>
<evidence type="ECO:0000256" key="8">
    <source>
        <dbReference type="ARBA" id="ARBA00023315"/>
    </source>
</evidence>
<evidence type="ECO:0000256" key="9">
    <source>
        <dbReference type="HAMAP-Rule" id="MF_01942"/>
    </source>
</evidence>
<evidence type="ECO:0000256" key="5">
    <source>
        <dbReference type="ARBA" id="ARBA00022985"/>
    </source>
</evidence>
<dbReference type="OrthoDB" id="9803456at2"/>
<sequence>MAKHHPNKKPPFEWRFLHPRFWLTWVGVIILYLISWLPYRLQIAMGKGLGTLFYKFMKRRVNIARRNLQLCFPDWSEDKIEALVKENMQNTGVAYFEIGMAWWWPDWRVKRKLFIHDQQYLQQAQQDGEGVLLLLFHFLSLEMQARLQGFIQPAVGLYRPHNNAVMEFLQTRGRGRSNKYLIRKKDVKGMLSAIDHGEISAYLPDQDYGRKRVEFVPFFAVPDASTTTGTLLFAANARCKVMASTCYRRKDGKGYDVYFHKPLENFPSGDDKADVTRINQLVEEAVLQAPSQYLWVHRRFKTRPEKDMPSYYS</sequence>
<keyword evidence="1 9" id="KW-1003">Cell membrane</keyword>
<dbReference type="HAMAP" id="MF_01942">
    <property type="entry name" value="Lipid_A_LpxL_LpxP"/>
    <property type="match status" value="1"/>
</dbReference>
<dbReference type="PANTHER" id="PTHR30606:SF9">
    <property type="entry name" value="LIPID A BIOSYNTHESIS LAUROYLTRANSFERASE"/>
    <property type="match status" value="1"/>
</dbReference>
<dbReference type="CDD" id="cd07984">
    <property type="entry name" value="LPLAT_LABLAT-like"/>
    <property type="match status" value="1"/>
</dbReference>
<feature type="short sequence motif" description="HXXXXD motif" evidence="9">
    <location>
        <begin position="137"/>
        <end position="142"/>
    </location>
</feature>
<dbReference type="GO" id="GO:0009245">
    <property type="term" value="P:lipid A biosynthetic process"/>
    <property type="evidence" value="ECO:0007669"/>
    <property type="project" value="InterPro"/>
</dbReference>
<keyword evidence="8 9" id="KW-0012">Acyltransferase</keyword>
<name>A0A432ZI22_9GAMM</name>
<proteinExistence type="inferred from homology"/>
<comment type="subcellular location">
    <subcellularLocation>
        <location evidence="9">Cell inner membrane</location>
        <topology evidence="9">Single-pass membrane protein</topology>
    </subcellularLocation>
</comment>
<dbReference type="Proteomes" id="UP000287996">
    <property type="component" value="Unassembled WGS sequence"/>
</dbReference>
<comment type="function">
    <text evidence="9">Catalyzes the transfer of an acyl chain from an acyl-[acyl-carrier-protein] (ACP) to a Kdo(2)-lipid IV(A) to form a Kdo(2)-(acyl)-lipid IV(A).</text>
</comment>
<dbReference type="GO" id="GO:0036104">
    <property type="term" value="P:Kdo2-lipid A biosynthetic process"/>
    <property type="evidence" value="ECO:0007669"/>
    <property type="project" value="UniProtKB-UniRule"/>
</dbReference>
<evidence type="ECO:0000256" key="1">
    <source>
        <dbReference type="ARBA" id="ARBA00022475"/>
    </source>
</evidence>
<comment type="catalytic activity">
    <reaction evidence="9">
        <text>an alpha-Kdo-(2-&gt;4)-alpha-Kdo-(2-&gt;6)-lipid IVA + a fatty acyl-[ACP] = an alpha-Kdo-(2-&gt;4)-alpha-Kdo-(2-&gt;6)-(acyl)-lipid IVA + holo-[ACP]</text>
        <dbReference type="Rhea" id="RHEA:69396"/>
        <dbReference type="Rhea" id="RHEA-COMP:9685"/>
        <dbReference type="Rhea" id="RHEA-COMP:14125"/>
        <dbReference type="ChEBI" id="CHEBI:64479"/>
        <dbReference type="ChEBI" id="CHEBI:138651"/>
        <dbReference type="ChEBI" id="CHEBI:176429"/>
        <dbReference type="ChEBI" id="CHEBI:176430"/>
        <dbReference type="EC" id="2.3.1.241"/>
    </reaction>
</comment>
<dbReference type="EMBL" id="PIQH01000012">
    <property type="protein sequence ID" value="RUO76922.1"/>
    <property type="molecule type" value="Genomic_DNA"/>
</dbReference>
<dbReference type="GO" id="GO:0008913">
    <property type="term" value="F:Kdo2-lipid IVA acyltransferase activity"/>
    <property type="evidence" value="ECO:0007669"/>
    <property type="project" value="UniProtKB-EC"/>
</dbReference>
<dbReference type="InterPro" id="IPR004960">
    <property type="entry name" value="LipA_acyltrans"/>
</dbReference>